<dbReference type="AlphaFoldDB" id="A0A0K2V025"/>
<organism evidence="2">
    <name type="scientific">Lepeophtheirus salmonis</name>
    <name type="common">Salmon louse</name>
    <name type="synonym">Caligus salmonis</name>
    <dbReference type="NCBI Taxonomy" id="72036"/>
    <lineage>
        <taxon>Eukaryota</taxon>
        <taxon>Metazoa</taxon>
        <taxon>Ecdysozoa</taxon>
        <taxon>Arthropoda</taxon>
        <taxon>Crustacea</taxon>
        <taxon>Multicrustacea</taxon>
        <taxon>Hexanauplia</taxon>
        <taxon>Copepoda</taxon>
        <taxon>Siphonostomatoida</taxon>
        <taxon>Caligidae</taxon>
        <taxon>Lepeophtheirus</taxon>
    </lineage>
</organism>
<evidence type="ECO:0000313" key="2">
    <source>
        <dbReference type="EMBL" id="CDW43843.1"/>
    </source>
</evidence>
<reference evidence="2" key="1">
    <citation type="submission" date="2014-05" db="EMBL/GenBank/DDBJ databases">
        <authorList>
            <person name="Chronopoulou M."/>
        </authorList>
    </citation>
    <scope>NUCLEOTIDE SEQUENCE</scope>
    <source>
        <tissue evidence="2">Whole organism</tissue>
    </source>
</reference>
<feature type="transmembrane region" description="Helical" evidence="1">
    <location>
        <begin position="20"/>
        <end position="42"/>
    </location>
</feature>
<name>A0A0K2V025_LEPSM</name>
<protein>
    <submittedName>
        <fullName evidence="2">Uncharacterized protein</fullName>
    </submittedName>
</protein>
<accession>A0A0K2V025</accession>
<sequence>MYKIKKYPKYHLQNQFVFLIYIYPFQLSWLTSSLIQLAQLVCRNKMY</sequence>
<keyword evidence="1" id="KW-0472">Membrane</keyword>
<keyword evidence="1" id="KW-1133">Transmembrane helix</keyword>
<evidence type="ECO:0000256" key="1">
    <source>
        <dbReference type="SAM" id="Phobius"/>
    </source>
</evidence>
<keyword evidence="1" id="KW-0812">Transmembrane</keyword>
<proteinExistence type="predicted"/>
<dbReference type="EMBL" id="HACA01026482">
    <property type="protein sequence ID" value="CDW43843.1"/>
    <property type="molecule type" value="Transcribed_RNA"/>
</dbReference>